<proteinExistence type="predicted"/>
<name>A0A0A9GJC0_ARUDO</name>
<protein>
    <submittedName>
        <fullName evidence="1">Uncharacterized protein</fullName>
    </submittedName>
</protein>
<evidence type="ECO:0000313" key="1">
    <source>
        <dbReference type="EMBL" id="JAE24577.1"/>
    </source>
</evidence>
<organism evidence="1">
    <name type="scientific">Arundo donax</name>
    <name type="common">Giant reed</name>
    <name type="synonym">Donax arundinaceus</name>
    <dbReference type="NCBI Taxonomy" id="35708"/>
    <lineage>
        <taxon>Eukaryota</taxon>
        <taxon>Viridiplantae</taxon>
        <taxon>Streptophyta</taxon>
        <taxon>Embryophyta</taxon>
        <taxon>Tracheophyta</taxon>
        <taxon>Spermatophyta</taxon>
        <taxon>Magnoliopsida</taxon>
        <taxon>Liliopsida</taxon>
        <taxon>Poales</taxon>
        <taxon>Poaceae</taxon>
        <taxon>PACMAD clade</taxon>
        <taxon>Arundinoideae</taxon>
        <taxon>Arundineae</taxon>
        <taxon>Arundo</taxon>
    </lineage>
</organism>
<sequence length="51" mass="6110">MQASRPRWKQRQGTYTTRALLLLHQPTKLFSALQIDLRQVKRRKKSQESDD</sequence>
<reference evidence="1" key="2">
    <citation type="journal article" date="2015" name="Data Brief">
        <title>Shoot transcriptome of the giant reed, Arundo donax.</title>
        <authorList>
            <person name="Barrero R.A."/>
            <person name="Guerrero F.D."/>
            <person name="Moolhuijzen P."/>
            <person name="Goolsby J.A."/>
            <person name="Tidwell J."/>
            <person name="Bellgard S.E."/>
            <person name="Bellgard M.I."/>
        </authorList>
    </citation>
    <scope>NUCLEOTIDE SEQUENCE</scope>
    <source>
        <tissue evidence="1">Shoot tissue taken approximately 20 cm above the soil surface</tissue>
    </source>
</reference>
<dbReference type="EMBL" id="GBRH01173319">
    <property type="protein sequence ID" value="JAE24577.1"/>
    <property type="molecule type" value="Transcribed_RNA"/>
</dbReference>
<accession>A0A0A9GJC0</accession>
<dbReference type="AlphaFoldDB" id="A0A0A9GJC0"/>
<reference evidence="1" key="1">
    <citation type="submission" date="2014-09" db="EMBL/GenBank/DDBJ databases">
        <authorList>
            <person name="Magalhaes I.L.F."/>
            <person name="Oliveira U."/>
            <person name="Santos F.R."/>
            <person name="Vidigal T.H.D.A."/>
            <person name="Brescovit A.D."/>
            <person name="Santos A.J."/>
        </authorList>
    </citation>
    <scope>NUCLEOTIDE SEQUENCE</scope>
    <source>
        <tissue evidence="1">Shoot tissue taken approximately 20 cm above the soil surface</tissue>
    </source>
</reference>